<reference evidence="1 2" key="1">
    <citation type="submission" date="2021-10" db="EMBL/GenBank/DDBJ databases">
        <title>Lutispora strain m25 sp. nov., a thermophilic, non-spore-forming bacterium isolated from a lab-scale methanogenic bioreactor digesting anaerobic sludge.</title>
        <authorList>
            <person name="El Houari A."/>
            <person name="Mcdonald J."/>
        </authorList>
    </citation>
    <scope>NUCLEOTIDE SEQUENCE [LARGE SCALE GENOMIC DNA]</scope>
    <source>
        <strain evidence="2">m25</strain>
    </source>
</reference>
<keyword evidence="2" id="KW-1185">Reference proteome</keyword>
<accession>A0ABT1NIC5</accession>
<name>A0ABT1NIC5_9FIRM</name>
<dbReference type="EMBL" id="JAJEKE010000011">
    <property type="protein sequence ID" value="MCQ1530329.1"/>
    <property type="molecule type" value="Genomic_DNA"/>
</dbReference>
<comment type="caution">
    <text evidence="1">The sequence shown here is derived from an EMBL/GenBank/DDBJ whole genome shotgun (WGS) entry which is preliminary data.</text>
</comment>
<sequence>MSCMDYRVNNIPVVPLQQMGGAGYPYGTSGNQMMQYQMPAISQGMNQTPQMQQMPAGAQMPSVAQMPMQEMLQPAIPPVVMDTQYTQGYLKTQIGSKVKVEFLIGTNMLVDREGTLVDVGVSYIIIIETETDDLLLCDIYSIKFVRFYR</sequence>
<organism evidence="1 2">
    <name type="scientific">Lutispora saccharofermentans</name>
    <dbReference type="NCBI Taxonomy" id="3024236"/>
    <lineage>
        <taxon>Bacteria</taxon>
        <taxon>Bacillati</taxon>
        <taxon>Bacillota</taxon>
        <taxon>Clostridia</taxon>
        <taxon>Lutisporales</taxon>
        <taxon>Lutisporaceae</taxon>
        <taxon>Lutispora</taxon>
    </lineage>
</organism>
<evidence type="ECO:0000313" key="1">
    <source>
        <dbReference type="EMBL" id="MCQ1530329.1"/>
    </source>
</evidence>
<dbReference type="Proteomes" id="UP001651880">
    <property type="component" value="Unassembled WGS sequence"/>
</dbReference>
<protein>
    <recommendedName>
        <fullName evidence="3">Spore coat protein GerQ</fullName>
    </recommendedName>
</protein>
<proteinExistence type="predicted"/>
<evidence type="ECO:0000313" key="2">
    <source>
        <dbReference type="Proteomes" id="UP001651880"/>
    </source>
</evidence>
<evidence type="ECO:0008006" key="3">
    <source>
        <dbReference type="Google" id="ProtNLM"/>
    </source>
</evidence>
<dbReference type="RefSeq" id="WP_255227850.1">
    <property type="nucleotide sequence ID" value="NZ_JAJEKE010000011.1"/>
</dbReference>
<gene>
    <name evidence="1" type="ORF">LJD61_12320</name>
</gene>